<keyword evidence="3" id="KW-1185">Reference proteome</keyword>
<dbReference type="Proteomes" id="UP000249828">
    <property type="component" value="Unassembled WGS sequence"/>
</dbReference>
<comment type="caution">
    <text evidence="2">The sequence shown here is derived from an EMBL/GenBank/DDBJ whole genome shotgun (WGS) entry which is preliminary data.</text>
</comment>
<dbReference type="SUPFAM" id="SSF54001">
    <property type="entry name" value="Cysteine proteinases"/>
    <property type="match status" value="1"/>
</dbReference>
<dbReference type="EMBL" id="PIEU01000041">
    <property type="protein sequence ID" value="PZL75825.1"/>
    <property type="molecule type" value="Genomic_DNA"/>
</dbReference>
<dbReference type="InterPro" id="IPR008044">
    <property type="entry name" value="Phage_lysin"/>
</dbReference>
<sequence>MGNIETMIKWMKDREGKVSYSMTSRLGPNSYDCSSAVYFSLRAGGFLPDGSMGNTDTLFGDLERNNWKQIPKTNGVFEVQRGDIFIWGTRGASGGEYGHTGIFVDSSANILHCNFGYNGITTNPHNNIWIANGQPPITVYRSATATRPPKPTPSKKFKVGEIVTFTNIAMNWVGGTKIGFFSMVRNFRVNRLNDDGTIYIRMMDNSWGGNVYERDIQLSSNNSIERNDVVKLRPQASHWVNGNAINIDNKTTRTFHVKARKGNQLLLYADSAGGWEVWTYDWDCILVSKYKVSKTGSYGNPNNIQANEKVTFGQFATKWKNYKGVSSNVTIKLNEYNSVYNVLQRNRDNTIRIQSQEDATIHGWIKVSEAEKAPNNQFKRGDYVKLKASATHWVNGDAIVIENKTTRSFLVKTRNGNTLLVYSEAANGWQTWVYDWDVTK</sequence>
<evidence type="ECO:0000313" key="3">
    <source>
        <dbReference type="Proteomes" id="UP000249828"/>
    </source>
</evidence>
<dbReference type="Gene3D" id="3.90.1720.10">
    <property type="entry name" value="endopeptidase domain like (from Nostoc punctiforme)"/>
    <property type="match status" value="1"/>
</dbReference>
<reference evidence="2 3" key="1">
    <citation type="submission" date="2017-11" db="EMBL/GenBank/DDBJ databases">
        <title>Draft genome sequence of Enterococcus plantarum TRW2 strain isolated from lettuce.</title>
        <authorList>
            <person name="Kim E.B."/>
            <person name="Marco M.L."/>
            <person name="Williams T.R."/>
            <person name="You I.H."/>
        </authorList>
    </citation>
    <scope>NUCLEOTIDE SEQUENCE [LARGE SCALE GENOMIC DNA]</scope>
    <source>
        <strain evidence="2 3">TRW2</strain>
    </source>
</reference>
<dbReference type="AlphaFoldDB" id="A0A2W4BG76"/>
<dbReference type="InterPro" id="IPR038765">
    <property type="entry name" value="Papain-like_cys_pep_sf"/>
</dbReference>
<gene>
    <name evidence="2" type="ORF">CI088_03995</name>
</gene>
<protein>
    <recommendedName>
        <fullName evidence="1">Bacteriophage lysin domain-containing protein</fullName>
    </recommendedName>
</protein>
<name>A0A2W4BG76_9ENTE</name>
<dbReference type="RefSeq" id="WP_111247279.1">
    <property type="nucleotide sequence ID" value="NZ_PIEU01000041.1"/>
</dbReference>
<evidence type="ECO:0000313" key="2">
    <source>
        <dbReference type="EMBL" id="PZL75825.1"/>
    </source>
</evidence>
<proteinExistence type="predicted"/>
<evidence type="ECO:0000259" key="1">
    <source>
        <dbReference type="Pfam" id="PF05382"/>
    </source>
</evidence>
<accession>A0A2W4BG76</accession>
<feature type="domain" description="Bacteriophage lysin" evidence="1">
    <location>
        <begin position="3"/>
        <end position="144"/>
    </location>
</feature>
<organism evidence="2 3">
    <name type="scientific">Enterococcus plantarum</name>
    <dbReference type="NCBI Taxonomy" id="1077675"/>
    <lineage>
        <taxon>Bacteria</taxon>
        <taxon>Bacillati</taxon>
        <taxon>Bacillota</taxon>
        <taxon>Bacilli</taxon>
        <taxon>Lactobacillales</taxon>
        <taxon>Enterococcaceae</taxon>
        <taxon>Enterococcus</taxon>
    </lineage>
</organism>
<dbReference type="Pfam" id="PF05382">
    <property type="entry name" value="Amidase_5"/>
    <property type="match status" value="1"/>
</dbReference>